<dbReference type="GO" id="GO:0030572">
    <property type="term" value="F:phosphatidyltransferase activity"/>
    <property type="evidence" value="ECO:0007669"/>
    <property type="project" value="UniProtKB-ARBA"/>
</dbReference>
<dbReference type="SUPFAM" id="SSF56024">
    <property type="entry name" value="Phospholipase D/nuclease"/>
    <property type="match status" value="2"/>
</dbReference>
<evidence type="ECO:0000256" key="1">
    <source>
        <dbReference type="SAM" id="SignalP"/>
    </source>
</evidence>
<reference evidence="3" key="2">
    <citation type="journal article" date="2021" name="PeerJ">
        <title>Extensive microbial diversity within the chicken gut microbiome revealed by metagenomics and culture.</title>
        <authorList>
            <person name="Gilroy R."/>
            <person name="Ravi A."/>
            <person name="Getino M."/>
            <person name="Pursley I."/>
            <person name="Horton D.L."/>
            <person name="Alikhan N.F."/>
            <person name="Baker D."/>
            <person name="Gharbi K."/>
            <person name="Hall N."/>
            <person name="Watson M."/>
            <person name="Adriaenssens E.M."/>
            <person name="Foster-Nyarko E."/>
            <person name="Jarju S."/>
            <person name="Secka A."/>
            <person name="Antonio M."/>
            <person name="Oren A."/>
            <person name="Chaudhuri R.R."/>
            <person name="La Ragione R."/>
            <person name="Hildebrand F."/>
            <person name="Pallen M.J."/>
        </authorList>
    </citation>
    <scope>NUCLEOTIDE SEQUENCE</scope>
    <source>
        <strain evidence="3">11167</strain>
    </source>
</reference>
<dbReference type="Pfam" id="PF13091">
    <property type="entry name" value="PLDc_2"/>
    <property type="match status" value="2"/>
</dbReference>
<evidence type="ECO:0000313" key="4">
    <source>
        <dbReference type="Proteomes" id="UP000823633"/>
    </source>
</evidence>
<dbReference type="GO" id="GO:0032049">
    <property type="term" value="P:cardiolipin biosynthetic process"/>
    <property type="evidence" value="ECO:0007669"/>
    <property type="project" value="UniProtKB-ARBA"/>
</dbReference>
<dbReference type="PROSITE" id="PS50035">
    <property type="entry name" value="PLD"/>
    <property type="match status" value="2"/>
</dbReference>
<dbReference type="InterPro" id="IPR025202">
    <property type="entry name" value="PLD-like_dom"/>
</dbReference>
<dbReference type="Gene3D" id="3.30.870.10">
    <property type="entry name" value="Endonuclease Chain A"/>
    <property type="match status" value="2"/>
</dbReference>
<comment type="caution">
    <text evidence="3">The sequence shown here is derived from an EMBL/GenBank/DDBJ whole genome shotgun (WGS) entry which is preliminary data.</text>
</comment>
<reference evidence="3" key="1">
    <citation type="submission" date="2020-10" db="EMBL/GenBank/DDBJ databases">
        <authorList>
            <person name="Gilroy R."/>
        </authorList>
    </citation>
    <scope>NUCLEOTIDE SEQUENCE</scope>
    <source>
        <strain evidence="3">11167</strain>
    </source>
</reference>
<dbReference type="PANTHER" id="PTHR21248">
    <property type="entry name" value="CARDIOLIPIN SYNTHASE"/>
    <property type="match status" value="1"/>
</dbReference>
<dbReference type="InterPro" id="IPR001736">
    <property type="entry name" value="PLipase_D/transphosphatidylase"/>
</dbReference>
<name>A0A9D9ECQ8_9SPIR</name>
<keyword evidence="1" id="KW-0732">Signal</keyword>
<feature type="signal peptide" evidence="1">
    <location>
        <begin position="1"/>
        <end position="23"/>
    </location>
</feature>
<proteinExistence type="predicted"/>
<evidence type="ECO:0000313" key="3">
    <source>
        <dbReference type="EMBL" id="MBO8443945.1"/>
    </source>
</evidence>
<organism evidence="3 4">
    <name type="scientific">Candidatus Aphodenecus pullistercoris</name>
    <dbReference type="NCBI Taxonomy" id="2840669"/>
    <lineage>
        <taxon>Bacteria</taxon>
        <taxon>Pseudomonadati</taxon>
        <taxon>Spirochaetota</taxon>
        <taxon>Spirochaetia</taxon>
        <taxon>Spirochaetales</taxon>
        <taxon>Candidatus Aphodenecus</taxon>
    </lineage>
</organism>
<sequence length="425" mass="47184">MTRYQPILALCLCLLLCACSLTESFVDPYIQDASIPLAERLEASGGVPVQVPYPETYYDAKAFLERYVDLISSAEDYILVTTFLGSASEGLEELYAALAEKAREGVDVYMVMDGISSFDMTATAQYMYPLYFLRESGVHLIEYGSLSGMMLIHPTSLLIREHRKMVVVDGRWCVLGGMNMNYISLGADNRDLQRDSMYVFDSGELAGALVDQFVTIWNECSVDHISADDFPTASGLSHGSTDAWLFNQGPGSDASVAGLYASLFASAKEEIVILPYLAFFNDDMYACLEAAMDRGVSVKIYLPVDSREYVQGALFYDYHRLVEAGFEVYTDYDGDDDYLPLLHEKLCVVDGRYVVIGSSNFNFRSMGLSYEIALVLDSPSLADASLRHIDQDIAVTMQPLDLETALALKEEKGNLFSYLFSYYGG</sequence>
<evidence type="ECO:0000259" key="2">
    <source>
        <dbReference type="PROSITE" id="PS50035"/>
    </source>
</evidence>
<dbReference type="EMBL" id="JADIMU010000064">
    <property type="protein sequence ID" value="MBO8443945.1"/>
    <property type="molecule type" value="Genomic_DNA"/>
</dbReference>
<feature type="domain" description="PLD phosphodiesterase" evidence="2">
    <location>
        <begin position="157"/>
        <end position="184"/>
    </location>
</feature>
<accession>A0A9D9ECQ8</accession>
<dbReference type="SMART" id="SM00155">
    <property type="entry name" value="PLDc"/>
    <property type="match status" value="2"/>
</dbReference>
<dbReference type="AlphaFoldDB" id="A0A9D9ECQ8"/>
<dbReference type="PANTHER" id="PTHR21248:SF22">
    <property type="entry name" value="PHOSPHOLIPASE D"/>
    <property type="match status" value="1"/>
</dbReference>
<dbReference type="Proteomes" id="UP000823633">
    <property type="component" value="Unassembled WGS sequence"/>
</dbReference>
<gene>
    <name evidence="3" type="ORF">IAC42_09370</name>
</gene>
<feature type="domain" description="PLD phosphodiesterase" evidence="2">
    <location>
        <begin position="338"/>
        <end position="365"/>
    </location>
</feature>
<protein>
    <submittedName>
        <fullName evidence="3">Phosphatidylserine/phosphatidylglycerophosphate/ cardiolipin synthase family protein</fullName>
    </submittedName>
</protein>
<feature type="chain" id="PRO_5038341761" evidence="1">
    <location>
        <begin position="24"/>
        <end position="425"/>
    </location>
</feature>
<dbReference type="PROSITE" id="PS51257">
    <property type="entry name" value="PROKAR_LIPOPROTEIN"/>
    <property type="match status" value="1"/>
</dbReference>